<dbReference type="Proteomes" id="UP000023152">
    <property type="component" value="Unassembled WGS sequence"/>
</dbReference>
<proteinExistence type="predicted"/>
<sequence>MAEKFVLKNLFDCLGSTLPDARALVLGDVVSPHQLLTPRSASRRRALKRVTKRANAKGYEKITEEKKKEEEEEEEEEKEEEEEEEQEEDDENNESDEDEDEDEDKDEEIGKQGVLDEDVLAIRLLGSGFSIDY</sequence>
<feature type="compositionally biased region" description="Basic residues" evidence="1">
    <location>
        <begin position="41"/>
        <end position="55"/>
    </location>
</feature>
<accession>X6LFE4</accession>
<gene>
    <name evidence="2" type="ORF">RFI_37626</name>
</gene>
<dbReference type="AlphaFoldDB" id="X6LFE4"/>
<evidence type="ECO:0000256" key="1">
    <source>
        <dbReference type="SAM" id="MobiDB-lite"/>
    </source>
</evidence>
<reference evidence="2 3" key="1">
    <citation type="journal article" date="2013" name="Curr. Biol.">
        <title>The Genome of the Foraminiferan Reticulomyxa filosa.</title>
        <authorList>
            <person name="Glockner G."/>
            <person name="Hulsmann N."/>
            <person name="Schleicher M."/>
            <person name="Noegel A.A."/>
            <person name="Eichinger L."/>
            <person name="Gallinger C."/>
            <person name="Pawlowski J."/>
            <person name="Sierra R."/>
            <person name="Euteneuer U."/>
            <person name="Pillet L."/>
            <person name="Moustafa A."/>
            <person name="Platzer M."/>
            <person name="Groth M."/>
            <person name="Szafranski K."/>
            <person name="Schliwa M."/>
        </authorList>
    </citation>
    <scope>NUCLEOTIDE SEQUENCE [LARGE SCALE GENOMIC DNA]</scope>
</reference>
<dbReference type="EMBL" id="ASPP01042744">
    <property type="protein sequence ID" value="ETN99841.1"/>
    <property type="molecule type" value="Genomic_DNA"/>
</dbReference>
<feature type="region of interest" description="Disordered" evidence="1">
    <location>
        <begin position="37"/>
        <end position="117"/>
    </location>
</feature>
<organism evidence="2 3">
    <name type="scientific">Reticulomyxa filosa</name>
    <dbReference type="NCBI Taxonomy" id="46433"/>
    <lineage>
        <taxon>Eukaryota</taxon>
        <taxon>Sar</taxon>
        <taxon>Rhizaria</taxon>
        <taxon>Retaria</taxon>
        <taxon>Foraminifera</taxon>
        <taxon>Monothalamids</taxon>
        <taxon>Reticulomyxidae</taxon>
        <taxon>Reticulomyxa</taxon>
    </lineage>
</organism>
<evidence type="ECO:0000313" key="3">
    <source>
        <dbReference type="Proteomes" id="UP000023152"/>
    </source>
</evidence>
<keyword evidence="3" id="KW-1185">Reference proteome</keyword>
<name>X6LFE4_RETFI</name>
<feature type="compositionally biased region" description="Basic and acidic residues" evidence="1">
    <location>
        <begin position="58"/>
        <end position="69"/>
    </location>
</feature>
<protein>
    <submittedName>
        <fullName evidence="2">Uncharacterized protein</fullName>
    </submittedName>
</protein>
<comment type="caution">
    <text evidence="2">The sequence shown here is derived from an EMBL/GenBank/DDBJ whole genome shotgun (WGS) entry which is preliminary data.</text>
</comment>
<feature type="compositionally biased region" description="Acidic residues" evidence="1">
    <location>
        <begin position="70"/>
        <end position="107"/>
    </location>
</feature>
<evidence type="ECO:0000313" key="2">
    <source>
        <dbReference type="EMBL" id="ETN99841.1"/>
    </source>
</evidence>